<evidence type="ECO:0000313" key="1">
    <source>
        <dbReference type="EMBL" id="KAH7024439.1"/>
    </source>
</evidence>
<dbReference type="GeneID" id="70186681"/>
<reference evidence="1" key="1">
    <citation type="journal article" date="2021" name="Nat. Commun.">
        <title>Genetic determinants of endophytism in the Arabidopsis root mycobiome.</title>
        <authorList>
            <person name="Mesny F."/>
            <person name="Miyauchi S."/>
            <person name="Thiergart T."/>
            <person name="Pickel B."/>
            <person name="Atanasova L."/>
            <person name="Karlsson M."/>
            <person name="Huettel B."/>
            <person name="Barry K.W."/>
            <person name="Haridas S."/>
            <person name="Chen C."/>
            <person name="Bauer D."/>
            <person name="Andreopoulos W."/>
            <person name="Pangilinan J."/>
            <person name="LaButti K."/>
            <person name="Riley R."/>
            <person name="Lipzen A."/>
            <person name="Clum A."/>
            <person name="Drula E."/>
            <person name="Henrissat B."/>
            <person name="Kohler A."/>
            <person name="Grigoriev I.V."/>
            <person name="Martin F.M."/>
            <person name="Hacquard S."/>
        </authorList>
    </citation>
    <scope>NUCLEOTIDE SEQUENCE</scope>
    <source>
        <strain evidence="1">MPI-CAGE-CH-0230</strain>
    </source>
</reference>
<proteinExistence type="predicted"/>
<sequence>MPTSASVTHSISSSGLSALPTATFQPQAMIEELDNIQREFNKIAHLPHAGSSGGAPPLSDAALINQLGTLNTTVSVEAAAQLVDVHVGTISLDVELEICRAVRRVLQAEQRLAVRLENDCTNRHGRIGSSTRLEEVLTYLAAVRAGVERLTKTMGDLGIIPECAENTRLEEANIRETVIGLLIALESLENNVSTAHVDQLALSLNVPGGIKGPVAQAIGKRPNRRRDEDGGLTMRAKGCDDEVYYVPPRLL</sequence>
<dbReference type="Proteomes" id="UP000756346">
    <property type="component" value="Unassembled WGS sequence"/>
</dbReference>
<dbReference type="AlphaFoldDB" id="A0A9P8XXL2"/>
<keyword evidence="2" id="KW-1185">Reference proteome</keyword>
<accession>A0A9P8XXL2</accession>
<name>A0A9P8XXL2_9PEZI</name>
<comment type="caution">
    <text evidence="1">The sequence shown here is derived from an EMBL/GenBank/DDBJ whole genome shotgun (WGS) entry which is preliminary data.</text>
</comment>
<evidence type="ECO:0000313" key="2">
    <source>
        <dbReference type="Proteomes" id="UP000756346"/>
    </source>
</evidence>
<gene>
    <name evidence="1" type="ORF">B0I36DRAFT_352670</name>
</gene>
<organism evidence="1 2">
    <name type="scientific">Microdochium trichocladiopsis</name>
    <dbReference type="NCBI Taxonomy" id="1682393"/>
    <lineage>
        <taxon>Eukaryota</taxon>
        <taxon>Fungi</taxon>
        <taxon>Dikarya</taxon>
        <taxon>Ascomycota</taxon>
        <taxon>Pezizomycotina</taxon>
        <taxon>Sordariomycetes</taxon>
        <taxon>Xylariomycetidae</taxon>
        <taxon>Xylariales</taxon>
        <taxon>Microdochiaceae</taxon>
        <taxon>Microdochium</taxon>
    </lineage>
</organism>
<protein>
    <submittedName>
        <fullName evidence="1">Uncharacterized protein</fullName>
    </submittedName>
</protein>
<dbReference type="RefSeq" id="XP_046007987.1">
    <property type="nucleotide sequence ID" value="XM_046157135.1"/>
</dbReference>
<dbReference type="EMBL" id="JAGTJQ010000009">
    <property type="protein sequence ID" value="KAH7024439.1"/>
    <property type="molecule type" value="Genomic_DNA"/>
</dbReference>